<feature type="region of interest" description="Disordered" evidence="2">
    <location>
        <begin position="126"/>
        <end position="221"/>
    </location>
</feature>
<feature type="domain" description="Aspartyl/asparaginy/proline hydroxylase" evidence="4">
    <location>
        <begin position="483"/>
        <end position="636"/>
    </location>
</feature>
<dbReference type="GO" id="GO:0005783">
    <property type="term" value="C:endoplasmic reticulum"/>
    <property type="evidence" value="ECO:0007669"/>
    <property type="project" value="TreeGrafter"/>
</dbReference>
<feature type="compositionally biased region" description="Acidic residues" evidence="2">
    <location>
        <begin position="192"/>
        <end position="204"/>
    </location>
</feature>
<gene>
    <name evidence="5" type="ORF">PYX00_010398</name>
</gene>
<feature type="compositionally biased region" description="Basic and acidic residues" evidence="2">
    <location>
        <begin position="205"/>
        <end position="217"/>
    </location>
</feature>
<dbReference type="PANTHER" id="PTHR12366:SF29">
    <property type="entry name" value="ASPARTYL BETA-HYDROXYLASE, ISOFORM L"/>
    <property type="match status" value="1"/>
</dbReference>
<keyword evidence="3" id="KW-1133">Transmembrane helix</keyword>
<feature type="compositionally biased region" description="Acidic residues" evidence="2">
    <location>
        <begin position="160"/>
        <end position="176"/>
    </location>
</feature>
<feature type="compositionally biased region" description="Acidic residues" evidence="2">
    <location>
        <begin position="139"/>
        <end position="153"/>
    </location>
</feature>
<dbReference type="GO" id="GO:0062101">
    <property type="term" value="F:peptidyl-aspartic acid 3-dioxygenase activity"/>
    <property type="evidence" value="ECO:0007669"/>
    <property type="project" value="InterPro"/>
</dbReference>
<comment type="caution">
    <text evidence="5">The sequence shown here is derived from an EMBL/GenBank/DDBJ whole genome shotgun (WGS) entry which is preliminary data.</text>
</comment>
<dbReference type="EMBL" id="JARGDH010000005">
    <property type="protein sequence ID" value="KAL0268464.1"/>
    <property type="molecule type" value="Genomic_DNA"/>
</dbReference>
<dbReference type="AlphaFoldDB" id="A0AAW2HFI2"/>
<dbReference type="PANTHER" id="PTHR12366">
    <property type="entry name" value="ASPARTYL/ASPARAGINYL BETA-HYDROXYLASE"/>
    <property type="match status" value="1"/>
</dbReference>
<accession>A0AAW2HFI2</accession>
<dbReference type="InterPro" id="IPR007803">
    <property type="entry name" value="Asp/Arg/Pro-Hydrxlase"/>
</dbReference>
<protein>
    <recommendedName>
        <fullName evidence="4">Aspartyl/asparaginy/proline hydroxylase domain-containing protein</fullName>
    </recommendedName>
</protein>
<dbReference type="Gene3D" id="2.60.120.330">
    <property type="entry name" value="B-lactam Antibiotic, Isopenicillin N Synthase, Chain"/>
    <property type="match status" value="1"/>
</dbReference>
<evidence type="ECO:0000256" key="3">
    <source>
        <dbReference type="SAM" id="Phobius"/>
    </source>
</evidence>
<dbReference type="InterPro" id="IPR011990">
    <property type="entry name" value="TPR-like_helical_dom_sf"/>
</dbReference>
<keyword evidence="3" id="KW-0472">Membrane</keyword>
<evidence type="ECO:0000259" key="4">
    <source>
        <dbReference type="Pfam" id="PF05118"/>
    </source>
</evidence>
<feature type="compositionally biased region" description="Basic and acidic residues" evidence="2">
    <location>
        <begin position="177"/>
        <end position="190"/>
    </location>
</feature>
<dbReference type="Gene3D" id="1.25.40.10">
    <property type="entry name" value="Tetratricopeptide repeat domain"/>
    <property type="match status" value="1"/>
</dbReference>
<organism evidence="5">
    <name type="scientific">Menopon gallinae</name>
    <name type="common">poultry shaft louse</name>
    <dbReference type="NCBI Taxonomy" id="328185"/>
    <lineage>
        <taxon>Eukaryota</taxon>
        <taxon>Metazoa</taxon>
        <taxon>Ecdysozoa</taxon>
        <taxon>Arthropoda</taxon>
        <taxon>Hexapoda</taxon>
        <taxon>Insecta</taxon>
        <taxon>Pterygota</taxon>
        <taxon>Neoptera</taxon>
        <taxon>Paraneoptera</taxon>
        <taxon>Psocodea</taxon>
        <taxon>Troctomorpha</taxon>
        <taxon>Phthiraptera</taxon>
        <taxon>Amblycera</taxon>
        <taxon>Menoponidae</taxon>
        <taxon>Menopon</taxon>
    </lineage>
</organism>
<feature type="region of interest" description="Disordered" evidence="2">
    <location>
        <begin position="1"/>
        <end position="33"/>
    </location>
</feature>
<reference evidence="5" key="1">
    <citation type="journal article" date="2024" name="Gigascience">
        <title>Chromosome-level genome of the poultry shaft louse Menopon gallinae provides insight into the host-switching and adaptive evolution of parasitic lice.</title>
        <authorList>
            <person name="Xu Y."/>
            <person name="Ma L."/>
            <person name="Liu S."/>
            <person name="Liang Y."/>
            <person name="Liu Q."/>
            <person name="He Z."/>
            <person name="Tian L."/>
            <person name="Duan Y."/>
            <person name="Cai W."/>
            <person name="Li H."/>
            <person name="Song F."/>
        </authorList>
    </citation>
    <scope>NUCLEOTIDE SEQUENCE</scope>
    <source>
        <strain evidence="5">Cailab_2023a</strain>
    </source>
</reference>
<proteinExistence type="inferred from homology"/>
<evidence type="ECO:0000256" key="1">
    <source>
        <dbReference type="ARBA" id="ARBA00007730"/>
    </source>
</evidence>
<comment type="similarity">
    <text evidence="1">Belongs to the aspartyl/asparaginyl beta-hydroxylase family.</text>
</comment>
<sequence>MSGDVQPRKRKDKRKKKEGSSLGNIHEPIGVQPRFKGKSFEKSFDEDSDTTPVIGSVDQGEKIHVHNDHGVGGNICVKIIFFCLLGALVAAVAIIFIHSRGSTDVDLPSIEESRFADYFTGWLDDAPDDHGHDEPEIIHDDDDEGHDEHDEEDDHRGGEEQSEEHEDEEHEEDAAEEAVREEEKEEHSPEVGENEEEDNADGEVEAEKAPEQEEQRDGNVVVDEIENDPFIKEYKFAEEQIDDNPIAALKKYDAILSRKQDEIRALIGRARALDKIAEKEKSNHYLKEAINNYKFVLTTHAHSLKDEQFLDVSERCIERMRFGGYFKSAIDIHKALIKKFPNNPKYRNDLAVTYLFLNEIPSARTVLNETLKTWPKNGFALVHYGFILKTVDNNHAEAADMFIAGIKTKEPGVIDGRFFFHLGDALNRIGRGKEAMEWYDQGVKEGLFLSKYQRSLYNVNRLKGQPWWTHDETTYQDFFKKLEKNWQKIRDEGLALLNGKGVNLFKQEAENLKDTGDWRQLDLYFRGRRHSNCDQAPYTCSLISSFHPASTCTRGQVKFSVMLPSTHVWPHCGPTNCRLRSHLGLVIPKNTFLRVAEETRSWEEGKVIVFDDSFEHEVWHNGTSARLVLIVDVWHPELTPQERKYLSPI</sequence>
<dbReference type="SUPFAM" id="SSF48452">
    <property type="entry name" value="TPR-like"/>
    <property type="match status" value="1"/>
</dbReference>
<dbReference type="InterPro" id="IPR039038">
    <property type="entry name" value="ASPH"/>
</dbReference>
<evidence type="ECO:0000256" key="2">
    <source>
        <dbReference type="SAM" id="MobiDB-lite"/>
    </source>
</evidence>
<evidence type="ECO:0000313" key="5">
    <source>
        <dbReference type="EMBL" id="KAL0268464.1"/>
    </source>
</evidence>
<dbReference type="Pfam" id="PF05118">
    <property type="entry name" value="Asp_Arg_Hydrox"/>
    <property type="match status" value="1"/>
</dbReference>
<name>A0AAW2HFI2_9NEOP</name>
<dbReference type="InterPro" id="IPR027443">
    <property type="entry name" value="IPNS-like_sf"/>
</dbReference>
<feature type="compositionally biased region" description="Basic and acidic residues" evidence="2">
    <location>
        <begin position="128"/>
        <end position="138"/>
    </location>
</feature>
<feature type="compositionally biased region" description="Basic residues" evidence="2">
    <location>
        <begin position="8"/>
        <end position="17"/>
    </location>
</feature>
<feature type="transmembrane region" description="Helical" evidence="3">
    <location>
        <begin position="79"/>
        <end position="98"/>
    </location>
</feature>
<keyword evidence="3" id="KW-0812">Transmembrane</keyword>
<dbReference type="SUPFAM" id="SSF51197">
    <property type="entry name" value="Clavaminate synthase-like"/>
    <property type="match status" value="1"/>
</dbReference>